<evidence type="ECO:0000313" key="1">
    <source>
        <dbReference type="EMBL" id="MDP9843242.1"/>
    </source>
</evidence>
<dbReference type="Proteomes" id="UP001225356">
    <property type="component" value="Unassembled WGS sequence"/>
</dbReference>
<dbReference type="RefSeq" id="WP_307557312.1">
    <property type="nucleotide sequence ID" value="NZ_JAUSQU010000001.1"/>
</dbReference>
<name>A0ABT9Q918_9ACTN</name>
<organism evidence="1 2">
    <name type="scientific">Streptosporangium lutulentum</name>
    <dbReference type="NCBI Taxonomy" id="1461250"/>
    <lineage>
        <taxon>Bacteria</taxon>
        <taxon>Bacillati</taxon>
        <taxon>Actinomycetota</taxon>
        <taxon>Actinomycetes</taxon>
        <taxon>Streptosporangiales</taxon>
        <taxon>Streptosporangiaceae</taxon>
        <taxon>Streptosporangium</taxon>
    </lineage>
</organism>
<gene>
    <name evidence="1" type="ORF">J2853_002453</name>
</gene>
<proteinExistence type="predicted"/>
<keyword evidence="1" id="KW-0282">Flagellum</keyword>
<accession>A0ABT9Q918</accession>
<keyword evidence="1" id="KW-0966">Cell projection</keyword>
<evidence type="ECO:0000313" key="2">
    <source>
        <dbReference type="Proteomes" id="UP001225356"/>
    </source>
</evidence>
<keyword evidence="1" id="KW-0969">Cilium</keyword>
<sequence>MTDVSVDLQKTVAALRQRYSAQVDALTYENAVLATAVEQLQERVNQLEQQFTGAVSGGFGA</sequence>
<keyword evidence="2" id="KW-1185">Reference proteome</keyword>
<comment type="caution">
    <text evidence="1">The sequence shown here is derived from an EMBL/GenBank/DDBJ whole genome shotgun (WGS) entry which is preliminary data.</text>
</comment>
<protein>
    <submittedName>
        <fullName evidence="1">Flagellar biosynthesis regulator FlaF</fullName>
    </submittedName>
</protein>
<dbReference type="EMBL" id="JAUSQU010000001">
    <property type="protein sequence ID" value="MDP9843242.1"/>
    <property type="molecule type" value="Genomic_DNA"/>
</dbReference>
<reference evidence="1 2" key="1">
    <citation type="submission" date="2023-07" db="EMBL/GenBank/DDBJ databases">
        <title>Sequencing the genomes of 1000 actinobacteria strains.</title>
        <authorList>
            <person name="Klenk H.-P."/>
        </authorList>
    </citation>
    <scope>NUCLEOTIDE SEQUENCE [LARGE SCALE GENOMIC DNA]</scope>
    <source>
        <strain evidence="1 2">DSM 46740</strain>
    </source>
</reference>